<keyword evidence="3" id="KW-0547">Nucleotide-binding</keyword>
<evidence type="ECO:0000256" key="2">
    <source>
        <dbReference type="ARBA" id="ARBA00022448"/>
    </source>
</evidence>
<dbReference type="GO" id="GO:0016887">
    <property type="term" value="F:ATP hydrolysis activity"/>
    <property type="evidence" value="ECO:0007669"/>
    <property type="project" value="InterPro"/>
</dbReference>
<dbReference type="PANTHER" id="PTHR46743">
    <property type="entry name" value="TEICHOIC ACIDS EXPORT ATP-BINDING PROTEIN TAGH"/>
    <property type="match status" value="1"/>
</dbReference>
<dbReference type="InterPro" id="IPR050683">
    <property type="entry name" value="Bact_Polysacc_Export_ATP-bd"/>
</dbReference>
<comment type="caution">
    <text evidence="6">The sequence shown here is derived from an EMBL/GenBank/DDBJ whole genome shotgun (WGS) entry which is preliminary data.</text>
</comment>
<dbReference type="Proteomes" id="UP000245765">
    <property type="component" value="Unassembled WGS sequence"/>
</dbReference>
<dbReference type="PANTHER" id="PTHR46743:SF2">
    <property type="entry name" value="TEICHOIC ACIDS EXPORT ATP-BINDING PROTEIN TAGH"/>
    <property type="match status" value="1"/>
</dbReference>
<keyword evidence="4 6" id="KW-0067">ATP-binding</keyword>
<sequence>MILLEDVSKFYEVRGRGKRWILRDTTAVIRPGDRLGILGRNGSGKSTLMRLLGGVEYPTRGRIERRMSVSWPLAHGIGVHSSLSGADNARFVARIYEKPVEELVQAVDDFAELGDYMYMPVSTYSAGMMSRLLLGLSLAMDFDCYLIDEATSVGDQRFMERTQHILETRLRSRALVMVSHQPWHVRTFCETAAILHEGRLTFFEELDEAIATYEAL</sequence>
<comment type="similarity">
    <text evidence="1">Belongs to the ABC transporter superfamily.</text>
</comment>
<feature type="domain" description="ABC transporter" evidence="5">
    <location>
        <begin position="2"/>
        <end position="215"/>
    </location>
</feature>
<evidence type="ECO:0000256" key="3">
    <source>
        <dbReference type="ARBA" id="ARBA00022741"/>
    </source>
</evidence>
<dbReference type="PROSITE" id="PS50893">
    <property type="entry name" value="ABC_TRANSPORTER_2"/>
    <property type="match status" value="1"/>
</dbReference>
<dbReference type="InterPro" id="IPR027417">
    <property type="entry name" value="P-loop_NTPase"/>
</dbReference>
<dbReference type="CDD" id="cd03220">
    <property type="entry name" value="ABC_KpsT_Wzt"/>
    <property type="match status" value="1"/>
</dbReference>
<keyword evidence="7" id="KW-1185">Reference proteome</keyword>
<dbReference type="GO" id="GO:0140359">
    <property type="term" value="F:ABC-type transporter activity"/>
    <property type="evidence" value="ECO:0007669"/>
    <property type="project" value="InterPro"/>
</dbReference>
<evidence type="ECO:0000313" key="7">
    <source>
        <dbReference type="Proteomes" id="UP000245765"/>
    </source>
</evidence>
<dbReference type="AlphaFoldDB" id="A0A317FJ29"/>
<dbReference type="RefSeq" id="WP_109869705.1">
    <property type="nucleotide sequence ID" value="NZ_QGNA01000001.1"/>
</dbReference>
<evidence type="ECO:0000259" key="5">
    <source>
        <dbReference type="PROSITE" id="PS50893"/>
    </source>
</evidence>
<dbReference type="Pfam" id="PF00005">
    <property type="entry name" value="ABC_tran"/>
    <property type="match status" value="1"/>
</dbReference>
<evidence type="ECO:0000313" key="6">
    <source>
        <dbReference type="EMBL" id="PWS39084.1"/>
    </source>
</evidence>
<name>A0A317FJ29_9PROT</name>
<protein>
    <submittedName>
        <fullName evidence="6">ATP-binding protein</fullName>
    </submittedName>
</protein>
<evidence type="ECO:0000256" key="1">
    <source>
        <dbReference type="ARBA" id="ARBA00005417"/>
    </source>
</evidence>
<dbReference type="InterPro" id="IPR017871">
    <property type="entry name" value="ABC_transporter-like_CS"/>
</dbReference>
<evidence type="ECO:0000256" key="4">
    <source>
        <dbReference type="ARBA" id="ARBA00022840"/>
    </source>
</evidence>
<dbReference type="PROSITE" id="PS00211">
    <property type="entry name" value="ABC_TRANSPORTER_1"/>
    <property type="match status" value="1"/>
</dbReference>
<dbReference type="GO" id="GO:0005524">
    <property type="term" value="F:ATP binding"/>
    <property type="evidence" value="ECO:0007669"/>
    <property type="project" value="UniProtKB-KW"/>
</dbReference>
<dbReference type="GO" id="GO:0016020">
    <property type="term" value="C:membrane"/>
    <property type="evidence" value="ECO:0007669"/>
    <property type="project" value="InterPro"/>
</dbReference>
<dbReference type="EMBL" id="QGNA01000001">
    <property type="protein sequence ID" value="PWS39084.1"/>
    <property type="molecule type" value="Genomic_DNA"/>
</dbReference>
<dbReference type="Gene3D" id="3.40.50.300">
    <property type="entry name" value="P-loop containing nucleotide triphosphate hydrolases"/>
    <property type="match status" value="1"/>
</dbReference>
<reference evidence="7" key="1">
    <citation type="submission" date="2018-05" db="EMBL/GenBank/DDBJ databases">
        <authorList>
            <person name="Du Z."/>
            <person name="Wang X."/>
        </authorList>
    </citation>
    <scope>NUCLEOTIDE SEQUENCE [LARGE SCALE GENOMIC DNA]</scope>
    <source>
        <strain evidence="7">CQN31</strain>
    </source>
</reference>
<dbReference type="OrthoDB" id="7157922at2"/>
<gene>
    <name evidence="6" type="ORF">DFH01_07545</name>
</gene>
<proteinExistence type="inferred from homology"/>
<organism evidence="6 7">
    <name type="scientific">Falsiroseomonas bella</name>
    <dbReference type="NCBI Taxonomy" id="2184016"/>
    <lineage>
        <taxon>Bacteria</taxon>
        <taxon>Pseudomonadati</taxon>
        <taxon>Pseudomonadota</taxon>
        <taxon>Alphaproteobacteria</taxon>
        <taxon>Acetobacterales</taxon>
        <taxon>Roseomonadaceae</taxon>
        <taxon>Falsiroseomonas</taxon>
    </lineage>
</organism>
<accession>A0A317FJ29</accession>
<dbReference type="InterPro" id="IPR015860">
    <property type="entry name" value="ABC_transpr_TagH-like"/>
</dbReference>
<dbReference type="InterPro" id="IPR003439">
    <property type="entry name" value="ABC_transporter-like_ATP-bd"/>
</dbReference>
<dbReference type="SUPFAM" id="SSF52540">
    <property type="entry name" value="P-loop containing nucleoside triphosphate hydrolases"/>
    <property type="match status" value="1"/>
</dbReference>
<dbReference type="SMART" id="SM00382">
    <property type="entry name" value="AAA"/>
    <property type="match status" value="1"/>
</dbReference>
<keyword evidence="2" id="KW-0813">Transport</keyword>
<dbReference type="InterPro" id="IPR003593">
    <property type="entry name" value="AAA+_ATPase"/>
</dbReference>